<organism evidence="2 3">
    <name type="scientific">Flavonifractor plautii ATCC 29863</name>
    <dbReference type="NCBI Taxonomy" id="411475"/>
    <lineage>
        <taxon>Bacteria</taxon>
        <taxon>Bacillati</taxon>
        <taxon>Bacillota</taxon>
        <taxon>Clostridia</taxon>
        <taxon>Eubacteriales</taxon>
        <taxon>Oscillospiraceae</taxon>
        <taxon>Flavonifractor</taxon>
    </lineage>
</organism>
<protein>
    <recommendedName>
        <fullName evidence="4">Acid-resistance membrane protein</fullName>
    </recommendedName>
</protein>
<dbReference type="GO" id="GO:0005886">
    <property type="term" value="C:plasma membrane"/>
    <property type="evidence" value="ECO:0007669"/>
    <property type="project" value="TreeGrafter"/>
</dbReference>
<dbReference type="Pfam" id="PF03729">
    <property type="entry name" value="DUF308"/>
    <property type="match status" value="2"/>
</dbReference>
<gene>
    <name evidence="2" type="ORF">HMPREF0372_04136</name>
</gene>
<evidence type="ECO:0000313" key="3">
    <source>
        <dbReference type="Proteomes" id="UP000004459"/>
    </source>
</evidence>
<dbReference type="PATRIC" id="fig|411475.3.peg.3576"/>
<sequence length="212" mass="23642">MTFPPAGGILEHKGGFLMREFFHNMKLSFLLAAVLYIILGLILLIWPGVSATVFCYAFGGILLIYGVVTIVSFFLRDSRQGSFVFELFLGIVAAALGLLFLLRPVIVASVLPVILGLFIVVDGLVNLKRALELRRMLYLRWTVPLVLSAVSAVLGLVIVFQPFLAAEALVMLIGAVLIYEGLSDLWTIFRVSQWTKEYRKHHPVDVDQIDFE</sequence>
<keyword evidence="1" id="KW-0472">Membrane</keyword>
<dbReference type="AlphaFoldDB" id="G9YX68"/>
<dbReference type="InterPro" id="IPR005325">
    <property type="entry name" value="DUF308_memb"/>
</dbReference>
<dbReference type="EMBL" id="AGCK01000332">
    <property type="protein sequence ID" value="EHM37906.1"/>
    <property type="molecule type" value="Genomic_DNA"/>
</dbReference>
<feature type="transmembrane region" description="Helical" evidence="1">
    <location>
        <begin position="106"/>
        <end position="125"/>
    </location>
</feature>
<evidence type="ECO:0000313" key="2">
    <source>
        <dbReference type="EMBL" id="EHM37906.1"/>
    </source>
</evidence>
<keyword evidence="1" id="KW-1133">Transmembrane helix</keyword>
<comment type="caution">
    <text evidence="2">The sequence shown here is derived from an EMBL/GenBank/DDBJ whole genome shotgun (WGS) entry which is preliminary data.</text>
</comment>
<dbReference type="Proteomes" id="UP000004459">
    <property type="component" value="Unassembled WGS sequence"/>
</dbReference>
<dbReference type="HOGENOM" id="CLU_091585_8_0_9"/>
<feature type="transmembrane region" description="Helical" evidence="1">
    <location>
        <begin position="137"/>
        <end position="163"/>
    </location>
</feature>
<keyword evidence="1" id="KW-0812">Transmembrane</keyword>
<name>G9YX68_FLAPL</name>
<evidence type="ECO:0000256" key="1">
    <source>
        <dbReference type="SAM" id="Phobius"/>
    </source>
</evidence>
<accession>G9YX68</accession>
<dbReference type="STRING" id="292800.A4U99_08735"/>
<evidence type="ECO:0008006" key="4">
    <source>
        <dbReference type="Google" id="ProtNLM"/>
    </source>
</evidence>
<feature type="transmembrane region" description="Helical" evidence="1">
    <location>
        <begin position="51"/>
        <end position="75"/>
    </location>
</feature>
<dbReference type="PANTHER" id="PTHR34989:SF1">
    <property type="entry name" value="PROTEIN HDED"/>
    <property type="match status" value="1"/>
</dbReference>
<reference evidence="2 3" key="1">
    <citation type="submission" date="2011-08" db="EMBL/GenBank/DDBJ databases">
        <authorList>
            <person name="Weinstock G."/>
            <person name="Sodergren E."/>
            <person name="Clifton S."/>
            <person name="Fulton L."/>
            <person name="Fulton B."/>
            <person name="Courtney L."/>
            <person name="Fronick C."/>
            <person name="Harrison M."/>
            <person name="Strong C."/>
            <person name="Farmer C."/>
            <person name="Delahaunty K."/>
            <person name="Markovic C."/>
            <person name="Hall O."/>
            <person name="Minx P."/>
            <person name="Tomlinson C."/>
            <person name="Mitreva M."/>
            <person name="Hou S."/>
            <person name="Chen J."/>
            <person name="Wollam A."/>
            <person name="Pepin K.H."/>
            <person name="Johnson M."/>
            <person name="Bhonagiri V."/>
            <person name="Zhang X."/>
            <person name="Suruliraj S."/>
            <person name="Warren W."/>
            <person name="Chinwalla A."/>
            <person name="Mardis E.R."/>
            <person name="Wilson R.K."/>
        </authorList>
    </citation>
    <scope>NUCLEOTIDE SEQUENCE [LARGE SCALE GENOMIC DNA]</scope>
    <source>
        <strain evidence="2 3">ATCC 29863</strain>
    </source>
</reference>
<feature type="transmembrane region" description="Helical" evidence="1">
    <location>
        <begin position="27"/>
        <end position="45"/>
    </location>
</feature>
<dbReference type="PANTHER" id="PTHR34989">
    <property type="entry name" value="PROTEIN HDED"/>
    <property type="match status" value="1"/>
</dbReference>
<feature type="transmembrane region" description="Helical" evidence="1">
    <location>
        <begin position="169"/>
        <end position="189"/>
    </location>
</feature>
<feature type="transmembrane region" description="Helical" evidence="1">
    <location>
        <begin position="82"/>
        <end position="100"/>
    </location>
</feature>
<proteinExistence type="predicted"/>
<dbReference type="InterPro" id="IPR052712">
    <property type="entry name" value="Acid_resist_chaperone_HdeD"/>
</dbReference>